<organism evidence="2 3">
    <name type="scientific">Cardiocondyla obscurior</name>
    <dbReference type="NCBI Taxonomy" id="286306"/>
    <lineage>
        <taxon>Eukaryota</taxon>
        <taxon>Metazoa</taxon>
        <taxon>Ecdysozoa</taxon>
        <taxon>Arthropoda</taxon>
        <taxon>Hexapoda</taxon>
        <taxon>Insecta</taxon>
        <taxon>Pterygota</taxon>
        <taxon>Neoptera</taxon>
        <taxon>Endopterygota</taxon>
        <taxon>Hymenoptera</taxon>
        <taxon>Apocrita</taxon>
        <taxon>Aculeata</taxon>
        <taxon>Formicoidea</taxon>
        <taxon>Formicidae</taxon>
        <taxon>Myrmicinae</taxon>
        <taxon>Cardiocondyla</taxon>
    </lineage>
</organism>
<gene>
    <name evidence="2" type="ORF">PUN28_009767</name>
</gene>
<evidence type="ECO:0000313" key="3">
    <source>
        <dbReference type="Proteomes" id="UP001430953"/>
    </source>
</evidence>
<evidence type="ECO:0000313" key="2">
    <source>
        <dbReference type="EMBL" id="KAL0116373.1"/>
    </source>
</evidence>
<sequence length="193" mass="22139">MPPKRTRSGRRLLKTPKYVPPSPDDNNKPDEKDENNNLPRIREEVIFPPGTPGILKGVTTRPAPSPRPKHVTGFVLRPWILHEIELEPPRLTRLPKIFLRGPHDQRIWRDTSSSWPKPPPKLITGIGENAATQTEKHLFDHGSTTNEKKVQTDPWATTSEEEIEEPIKYPGDEKWGPIRVTITAPHITYRERL</sequence>
<dbReference type="EMBL" id="JADYXP020000009">
    <property type="protein sequence ID" value="KAL0116373.1"/>
    <property type="molecule type" value="Genomic_DNA"/>
</dbReference>
<reference evidence="2 3" key="1">
    <citation type="submission" date="2023-03" db="EMBL/GenBank/DDBJ databases">
        <title>High recombination rates correlate with genetic variation in Cardiocondyla obscurior ants.</title>
        <authorList>
            <person name="Errbii M."/>
        </authorList>
    </citation>
    <scope>NUCLEOTIDE SEQUENCE [LARGE SCALE GENOMIC DNA]</scope>
    <source>
        <strain evidence="2">Alpha-2009</strain>
        <tissue evidence="2">Whole body</tissue>
    </source>
</reference>
<feature type="region of interest" description="Disordered" evidence="1">
    <location>
        <begin position="142"/>
        <end position="163"/>
    </location>
</feature>
<accession>A0AAW2FLS5</accession>
<protein>
    <submittedName>
        <fullName evidence="2">Uncharacterized protein</fullName>
    </submittedName>
</protein>
<comment type="caution">
    <text evidence="2">The sequence shown here is derived from an EMBL/GenBank/DDBJ whole genome shotgun (WGS) entry which is preliminary data.</text>
</comment>
<dbReference type="Proteomes" id="UP001430953">
    <property type="component" value="Unassembled WGS sequence"/>
</dbReference>
<proteinExistence type="predicted"/>
<feature type="region of interest" description="Disordered" evidence="1">
    <location>
        <begin position="1"/>
        <end position="69"/>
    </location>
</feature>
<dbReference type="AlphaFoldDB" id="A0AAW2FLS5"/>
<keyword evidence="3" id="KW-1185">Reference proteome</keyword>
<feature type="compositionally biased region" description="Basic and acidic residues" evidence="1">
    <location>
        <begin position="25"/>
        <end position="45"/>
    </location>
</feature>
<name>A0AAW2FLS5_9HYME</name>
<feature type="compositionally biased region" description="Basic and acidic residues" evidence="1">
    <location>
        <begin position="142"/>
        <end position="151"/>
    </location>
</feature>
<evidence type="ECO:0000256" key="1">
    <source>
        <dbReference type="SAM" id="MobiDB-lite"/>
    </source>
</evidence>
<feature type="compositionally biased region" description="Basic residues" evidence="1">
    <location>
        <begin position="1"/>
        <end position="14"/>
    </location>
</feature>